<evidence type="ECO:0000313" key="1">
    <source>
        <dbReference type="EMBL" id="TCG05146.1"/>
    </source>
</evidence>
<dbReference type="AlphaFoldDB" id="A0A4R0X4R9"/>
<dbReference type="EMBL" id="MWML01000190">
    <property type="protein sequence ID" value="TCG05146.1"/>
    <property type="molecule type" value="Genomic_DNA"/>
</dbReference>
<sequence>MKNFTERAGLFHSLCSEKRVSEALNILAELRNGAETVREFVALGFCLSRVGMFEEAERALDLVWPAFTPKEEDTISVASERATVKLHLGRFEEGVAIEKMIRSREWFRVSSTVDQNLRDGFNQLFRRKLLEDECSANGKSIFVIFVGGLGDAIEQIRNVERLLEDGATSIFADPPEPLCELLANSALPVILKRATIDNLASCDAVAFGNLLNWRYSTPGQPSVPHGNYLAPMGNRKPAIPVSAESGKRKIGIVWRSKNATWAQCRHEPFRSMELSTLEPFLTNADVQFYSLQYGPLTGSEREVLTRHGVIDKSPHIHSFADLADVMMQLDLLITIDSAPAHLAGALGVPVWMMLAAVADWRWGDVNQKSTYLYRSMKLFRQSTLGEWAPVAVKIASELMRVGCPEVSAKESAIERSRVALP</sequence>
<accession>A0A4R0X4R9</accession>
<protein>
    <recommendedName>
        <fullName evidence="3">Glycosyltransferase</fullName>
    </recommendedName>
</protein>
<dbReference type="SUPFAM" id="SSF53756">
    <property type="entry name" value="UDP-Glycosyltransferase/glycogen phosphorylase"/>
    <property type="match status" value="1"/>
</dbReference>
<comment type="caution">
    <text evidence="1">The sequence shown here is derived from an EMBL/GenBank/DDBJ whole genome shotgun (WGS) entry which is preliminary data.</text>
</comment>
<evidence type="ECO:0000313" key="2">
    <source>
        <dbReference type="Proteomes" id="UP000294200"/>
    </source>
</evidence>
<organism evidence="1 2">
    <name type="scientific">Paraburkholderia steynii</name>
    <dbReference type="NCBI Taxonomy" id="1245441"/>
    <lineage>
        <taxon>Bacteria</taxon>
        <taxon>Pseudomonadati</taxon>
        <taxon>Pseudomonadota</taxon>
        <taxon>Betaproteobacteria</taxon>
        <taxon>Burkholderiales</taxon>
        <taxon>Burkholderiaceae</taxon>
        <taxon>Paraburkholderia</taxon>
    </lineage>
</organism>
<evidence type="ECO:0008006" key="3">
    <source>
        <dbReference type="Google" id="ProtNLM"/>
    </source>
</evidence>
<gene>
    <name evidence="1" type="ORF">BZM27_35825</name>
</gene>
<reference evidence="1 2" key="1">
    <citation type="submission" date="2017-02" db="EMBL/GenBank/DDBJ databases">
        <title>Paraburkholderia sophoroidis sp. nov. and Paraburkholderia steynii sp. nov. rhizobial symbionts of the fynbos legume Hypocalyptus sophoroides.</title>
        <authorList>
            <person name="Steenkamp E.T."/>
            <person name="Beukes C.W."/>
            <person name="Van Zyl E."/>
            <person name="Avontuur J."/>
            <person name="Chan W.Y."/>
            <person name="Hassen A."/>
            <person name="Palmer M."/>
            <person name="Mthombeni L."/>
            <person name="Phalane F."/>
            <person name="Sereme K."/>
            <person name="Venter S.N."/>
        </authorList>
    </citation>
    <scope>NUCLEOTIDE SEQUENCE [LARGE SCALE GENOMIC DNA]</scope>
    <source>
        <strain evidence="1 2">HC1.1ba</strain>
    </source>
</reference>
<proteinExistence type="predicted"/>
<dbReference type="Gene3D" id="3.40.50.2000">
    <property type="entry name" value="Glycogen Phosphorylase B"/>
    <property type="match status" value="1"/>
</dbReference>
<keyword evidence="2" id="KW-1185">Reference proteome</keyword>
<dbReference type="Proteomes" id="UP000294200">
    <property type="component" value="Unassembled WGS sequence"/>
</dbReference>
<name>A0A4R0X4R9_9BURK</name>